<name>A0ABR2ERZ4_9ROSI</name>
<protein>
    <submittedName>
        <fullName evidence="1">Uncharacterized protein</fullName>
    </submittedName>
</protein>
<organism evidence="1 2">
    <name type="scientific">Hibiscus sabdariffa</name>
    <name type="common">roselle</name>
    <dbReference type="NCBI Taxonomy" id="183260"/>
    <lineage>
        <taxon>Eukaryota</taxon>
        <taxon>Viridiplantae</taxon>
        <taxon>Streptophyta</taxon>
        <taxon>Embryophyta</taxon>
        <taxon>Tracheophyta</taxon>
        <taxon>Spermatophyta</taxon>
        <taxon>Magnoliopsida</taxon>
        <taxon>eudicotyledons</taxon>
        <taxon>Gunneridae</taxon>
        <taxon>Pentapetalae</taxon>
        <taxon>rosids</taxon>
        <taxon>malvids</taxon>
        <taxon>Malvales</taxon>
        <taxon>Malvaceae</taxon>
        <taxon>Malvoideae</taxon>
        <taxon>Hibiscus</taxon>
    </lineage>
</organism>
<accession>A0ABR2ERZ4</accession>
<reference evidence="1 2" key="1">
    <citation type="journal article" date="2024" name="G3 (Bethesda)">
        <title>Genome assembly of Hibiscus sabdariffa L. provides insights into metabolisms of medicinal natural products.</title>
        <authorList>
            <person name="Kim T."/>
        </authorList>
    </citation>
    <scope>NUCLEOTIDE SEQUENCE [LARGE SCALE GENOMIC DNA]</scope>
    <source>
        <strain evidence="1">TK-2024</strain>
        <tissue evidence="1">Old leaves</tissue>
    </source>
</reference>
<gene>
    <name evidence="1" type="ORF">V6N12_058342</name>
</gene>
<proteinExistence type="predicted"/>
<dbReference type="Proteomes" id="UP001472677">
    <property type="component" value="Unassembled WGS sequence"/>
</dbReference>
<evidence type="ECO:0000313" key="2">
    <source>
        <dbReference type="Proteomes" id="UP001472677"/>
    </source>
</evidence>
<evidence type="ECO:0000313" key="1">
    <source>
        <dbReference type="EMBL" id="KAK8564760.1"/>
    </source>
</evidence>
<sequence length="79" mass="8716">MLSDLNLIPKSSSITALSHRLNPSSFSIVVRFPFESDPGQSRVVTTHRPCRVLATSDRPLVNRANTSSIGPTYMMTRAQ</sequence>
<keyword evidence="2" id="KW-1185">Reference proteome</keyword>
<dbReference type="EMBL" id="JBBPBM010000010">
    <property type="protein sequence ID" value="KAK8564760.1"/>
    <property type="molecule type" value="Genomic_DNA"/>
</dbReference>
<comment type="caution">
    <text evidence="1">The sequence shown here is derived from an EMBL/GenBank/DDBJ whole genome shotgun (WGS) entry which is preliminary data.</text>
</comment>